<gene>
    <name evidence="2" type="ORF">BQ2448_2019</name>
</gene>
<feature type="region of interest" description="Disordered" evidence="1">
    <location>
        <begin position="310"/>
        <end position="332"/>
    </location>
</feature>
<sequence length="332" mass="37617">MDEFADLDLSDFEDDSAIVARRARIEAARLKARDYSAKLDEPGVRAICCRCLKCHQSWNRASSPPQWYLTSEAQSNSPATIPPRVEQEANSQLKDLHRRKVFAIQHHYLQRAFLTSLNLAIDLLNDHTYIRGEGSEDVEVLDLILGSFLKLWQNDRASLVQAPAWAEQAPAIVEIARKWSSYVGCLLTQNPKSHLADLKKPFYPRSQRGIPTYSFTASRAIFLLATHPSPPASIQDPQEPLPPILNALKLHSTQTRYLQHLEQILQNLDRPVLAKALTHSNAPDITLEDKRKAFKGLMLTEEERSTLEKVTGLRGEVKEEPEEDNVRDVRSL</sequence>
<proteinExistence type="predicted"/>
<dbReference type="Proteomes" id="UP000198372">
    <property type="component" value="Unassembled WGS sequence"/>
</dbReference>
<name>A0A238F8B2_9BASI</name>
<evidence type="ECO:0000313" key="3">
    <source>
        <dbReference type="Proteomes" id="UP000198372"/>
    </source>
</evidence>
<accession>A0A238F8B2</accession>
<keyword evidence="3" id="KW-1185">Reference proteome</keyword>
<reference evidence="3" key="1">
    <citation type="submission" date="2016-09" db="EMBL/GenBank/DDBJ databases">
        <authorList>
            <person name="Jeantristanb JTB J.-T."/>
            <person name="Ricardo R."/>
        </authorList>
    </citation>
    <scope>NUCLEOTIDE SEQUENCE [LARGE SCALE GENOMIC DNA]</scope>
</reference>
<protein>
    <submittedName>
        <fullName evidence="2">BQ2448_2019 protein</fullName>
    </submittedName>
</protein>
<evidence type="ECO:0000256" key="1">
    <source>
        <dbReference type="SAM" id="MobiDB-lite"/>
    </source>
</evidence>
<dbReference type="EMBL" id="FMSP01000004">
    <property type="protein sequence ID" value="SCV68999.1"/>
    <property type="molecule type" value="Genomic_DNA"/>
</dbReference>
<evidence type="ECO:0000313" key="2">
    <source>
        <dbReference type="EMBL" id="SCV68999.1"/>
    </source>
</evidence>
<dbReference type="AlphaFoldDB" id="A0A238F8B2"/>
<organism evidence="2 3">
    <name type="scientific">Microbotryum intermedium</name>
    <dbReference type="NCBI Taxonomy" id="269621"/>
    <lineage>
        <taxon>Eukaryota</taxon>
        <taxon>Fungi</taxon>
        <taxon>Dikarya</taxon>
        <taxon>Basidiomycota</taxon>
        <taxon>Pucciniomycotina</taxon>
        <taxon>Microbotryomycetes</taxon>
        <taxon>Microbotryales</taxon>
        <taxon>Microbotryaceae</taxon>
        <taxon>Microbotryum</taxon>
    </lineage>
</organism>
<dbReference type="OrthoDB" id="2536797at2759"/>